<evidence type="ECO:0000259" key="7">
    <source>
        <dbReference type="Pfam" id="PF00892"/>
    </source>
</evidence>
<dbReference type="PANTHER" id="PTHR32322:SF2">
    <property type="entry name" value="EAMA DOMAIN-CONTAINING PROTEIN"/>
    <property type="match status" value="1"/>
</dbReference>
<evidence type="ECO:0000313" key="8">
    <source>
        <dbReference type="EMBL" id="TQW15927.1"/>
    </source>
</evidence>
<protein>
    <submittedName>
        <fullName evidence="8">Inner membrane transporter YicL</fullName>
    </submittedName>
</protein>
<dbReference type="PANTHER" id="PTHR32322">
    <property type="entry name" value="INNER MEMBRANE TRANSPORTER"/>
    <property type="match status" value="1"/>
</dbReference>
<dbReference type="Proteomes" id="UP000316012">
    <property type="component" value="Unassembled WGS sequence"/>
</dbReference>
<dbReference type="InterPro" id="IPR050638">
    <property type="entry name" value="AA-Vitamin_Transporters"/>
</dbReference>
<evidence type="ECO:0000256" key="6">
    <source>
        <dbReference type="SAM" id="Phobius"/>
    </source>
</evidence>
<comment type="similarity">
    <text evidence="2">Belongs to the EamA transporter family.</text>
</comment>
<dbReference type="InterPro" id="IPR037185">
    <property type="entry name" value="EmrE-like"/>
</dbReference>
<keyword evidence="5 6" id="KW-0472">Membrane</keyword>
<dbReference type="InterPro" id="IPR000620">
    <property type="entry name" value="EamA_dom"/>
</dbReference>
<feature type="transmembrane region" description="Helical" evidence="6">
    <location>
        <begin position="103"/>
        <end position="121"/>
    </location>
</feature>
<name>A0ABY3BJT0_LACGS</name>
<feature type="domain" description="EamA" evidence="7">
    <location>
        <begin position="33"/>
        <end position="172"/>
    </location>
</feature>
<dbReference type="Gene3D" id="1.10.3730.20">
    <property type="match status" value="1"/>
</dbReference>
<comment type="caution">
    <text evidence="8">The sequence shown here is derived from an EMBL/GenBank/DDBJ whole genome shotgun (WGS) entry which is preliminary data.</text>
</comment>
<comment type="subcellular location">
    <subcellularLocation>
        <location evidence="1">Endomembrane system</location>
        <topology evidence="1">Multi-pass membrane protein</topology>
    </subcellularLocation>
</comment>
<feature type="transmembrane region" description="Helical" evidence="6">
    <location>
        <begin position="155"/>
        <end position="174"/>
    </location>
</feature>
<evidence type="ECO:0000256" key="5">
    <source>
        <dbReference type="ARBA" id="ARBA00023136"/>
    </source>
</evidence>
<evidence type="ECO:0000256" key="4">
    <source>
        <dbReference type="ARBA" id="ARBA00022989"/>
    </source>
</evidence>
<keyword evidence="9" id="KW-1185">Reference proteome</keyword>
<feature type="transmembrane region" description="Helical" evidence="6">
    <location>
        <begin position="58"/>
        <end position="82"/>
    </location>
</feature>
<feature type="transmembrane region" description="Helical" evidence="6">
    <location>
        <begin position="244"/>
        <end position="264"/>
    </location>
</feature>
<gene>
    <name evidence="8" type="primary">yicL_2</name>
    <name evidence="8" type="ORF">FIPPAONL_00359</name>
</gene>
<accession>A0ABY3BJT0</accession>
<feature type="domain" description="EamA" evidence="7">
    <location>
        <begin position="186"/>
        <end position="317"/>
    </location>
</feature>
<dbReference type="EMBL" id="SRMD01000043">
    <property type="protein sequence ID" value="TQW15927.1"/>
    <property type="molecule type" value="Genomic_DNA"/>
</dbReference>
<evidence type="ECO:0000256" key="2">
    <source>
        <dbReference type="ARBA" id="ARBA00007362"/>
    </source>
</evidence>
<evidence type="ECO:0000313" key="9">
    <source>
        <dbReference type="Proteomes" id="UP000316012"/>
    </source>
</evidence>
<feature type="transmembrane region" description="Helical" evidence="6">
    <location>
        <begin position="33"/>
        <end position="52"/>
    </location>
</feature>
<keyword evidence="4 6" id="KW-1133">Transmembrane helix</keyword>
<feature type="transmembrane region" description="Helical" evidence="6">
    <location>
        <begin position="215"/>
        <end position="232"/>
    </location>
</feature>
<organism evidence="8 9">
    <name type="scientific">Lactobacillus gasseri</name>
    <dbReference type="NCBI Taxonomy" id="1596"/>
    <lineage>
        <taxon>Bacteria</taxon>
        <taxon>Bacillati</taxon>
        <taxon>Bacillota</taxon>
        <taxon>Bacilli</taxon>
        <taxon>Lactobacillales</taxon>
        <taxon>Lactobacillaceae</taxon>
        <taxon>Lactobacillus</taxon>
    </lineage>
</organism>
<proteinExistence type="inferred from homology"/>
<feature type="transmembrane region" description="Helical" evidence="6">
    <location>
        <begin position="127"/>
        <end position="148"/>
    </location>
</feature>
<dbReference type="SUPFAM" id="SSF103481">
    <property type="entry name" value="Multidrug resistance efflux transporter EmrE"/>
    <property type="match status" value="2"/>
</dbReference>
<evidence type="ECO:0000256" key="3">
    <source>
        <dbReference type="ARBA" id="ARBA00022692"/>
    </source>
</evidence>
<evidence type="ECO:0000256" key="1">
    <source>
        <dbReference type="ARBA" id="ARBA00004127"/>
    </source>
</evidence>
<feature type="transmembrane region" description="Helical" evidence="6">
    <location>
        <begin position="276"/>
        <end position="297"/>
    </location>
</feature>
<sequence length="324" mass="35895">MKKQEKKDNFLAVCYDEFCIRLGKLERYDEKRLWTCLAALACVFWGISGLFAKGLFNISASITPIWISQVRMVLSGILLLIFAQVTGKKPLKTMTDKKDAITVIAYGLLGLLPVQYCYFIVVQQANASVATVLQFIGPFFVLFYMVVFEHQVLRAVDVIAAIVAFLGVFFLATHGHFNQLSLTPSVLFWGLISAVGVATNTLIPRRLLDHTSSLVVTGWGLLFSGIALALAHPVWPKIPNNINIFWLMAGVIVIGTLIPFQWMMGSLRYIKPSTASLLDAFEPVSATIGSVIIFGLVMAPIDWIGSIMIICAVLALNWEPKHKR</sequence>
<keyword evidence="3 6" id="KW-0812">Transmembrane</keyword>
<reference evidence="8 9" key="1">
    <citation type="submission" date="2019-04" db="EMBL/GenBank/DDBJ databases">
        <title>Lactobacillus gasseri 7171 assembly.</title>
        <authorList>
            <person name="Joris B.R."/>
            <person name="Giguere D."/>
        </authorList>
    </citation>
    <scope>NUCLEOTIDE SEQUENCE [LARGE SCALE GENOMIC DNA]</scope>
    <source>
        <strain evidence="8 9">7171</strain>
    </source>
</reference>
<dbReference type="Pfam" id="PF00892">
    <property type="entry name" value="EamA"/>
    <property type="match status" value="2"/>
</dbReference>